<gene>
    <name evidence="1" type="ORF">Vadar_032424</name>
</gene>
<sequence>MCNNKRTLRLCSGNTCGITDEVYFPRDIWVDILTRLPGKMVGQCKCICKHWQALIEEPSFVELHHFRAKSRPGGCYLVIFSDSSCANDFKDTSFFSANYEGGLAQNLFSYPASGLCTAQACVNGLICLCDPFSDSIVIVNPITKEIVALPPHNKPWSGYTNMGHCRKIDIVPSASRFEFGIDGVCLGGVIHWRNFAYEPLPVDDEVVVTFDLKDERFRVVSLPRGPTSMPRLVEVGGYLAACLDSPLYETVEEELWILDDYDNWVWVKERIVLPPGFVGPEFVHTNGSNQTERLPVSLVNDVDYEKGPAHFTYFPTLTYPKPVDSAQPSSFSCTCHDGCHSGDLNCPCTRKNGGVLPYTSLGVLLSFKTLIYVCCPSCLCPSNCRNWMSQAGLKVRFVVLPVYTLIYLTGPESL</sequence>
<evidence type="ECO:0000313" key="1">
    <source>
        <dbReference type="EMBL" id="KAH7856073.1"/>
    </source>
</evidence>
<name>A0ACB7YRP5_9ERIC</name>
<protein>
    <submittedName>
        <fullName evidence="1">Uncharacterized protein</fullName>
    </submittedName>
</protein>
<keyword evidence="2" id="KW-1185">Reference proteome</keyword>
<accession>A0ACB7YRP5</accession>
<comment type="caution">
    <text evidence="1">The sequence shown here is derived from an EMBL/GenBank/DDBJ whole genome shotgun (WGS) entry which is preliminary data.</text>
</comment>
<reference evidence="1 2" key="1">
    <citation type="journal article" date="2021" name="Hortic Res">
        <title>High-quality reference genome and annotation aids understanding of berry development for evergreen blueberry (Vaccinium darrowii).</title>
        <authorList>
            <person name="Yu J."/>
            <person name="Hulse-Kemp A.M."/>
            <person name="Babiker E."/>
            <person name="Staton M."/>
        </authorList>
    </citation>
    <scope>NUCLEOTIDE SEQUENCE [LARGE SCALE GENOMIC DNA]</scope>
    <source>
        <strain evidence="2">cv. NJ 8807/NJ 8810</strain>
        <tissue evidence="1">Young leaf</tissue>
    </source>
</reference>
<evidence type="ECO:0000313" key="2">
    <source>
        <dbReference type="Proteomes" id="UP000828048"/>
    </source>
</evidence>
<proteinExistence type="predicted"/>
<dbReference type="EMBL" id="CM037161">
    <property type="protein sequence ID" value="KAH7856073.1"/>
    <property type="molecule type" value="Genomic_DNA"/>
</dbReference>
<organism evidence="1 2">
    <name type="scientific">Vaccinium darrowii</name>
    <dbReference type="NCBI Taxonomy" id="229202"/>
    <lineage>
        <taxon>Eukaryota</taxon>
        <taxon>Viridiplantae</taxon>
        <taxon>Streptophyta</taxon>
        <taxon>Embryophyta</taxon>
        <taxon>Tracheophyta</taxon>
        <taxon>Spermatophyta</taxon>
        <taxon>Magnoliopsida</taxon>
        <taxon>eudicotyledons</taxon>
        <taxon>Gunneridae</taxon>
        <taxon>Pentapetalae</taxon>
        <taxon>asterids</taxon>
        <taxon>Ericales</taxon>
        <taxon>Ericaceae</taxon>
        <taxon>Vaccinioideae</taxon>
        <taxon>Vaccinieae</taxon>
        <taxon>Vaccinium</taxon>
    </lineage>
</organism>
<dbReference type="Proteomes" id="UP000828048">
    <property type="component" value="Chromosome 11"/>
</dbReference>